<dbReference type="GO" id="GO:0008233">
    <property type="term" value="F:peptidase activity"/>
    <property type="evidence" value="ECO:0007669"/>
    <property type="project" value="UniProtKB-KW"/>
</dbReference>
<evidence type="ECO:0000256" key="6">
    <source>
        <dbReference type="PIRSR" id="PIRSR600246-2"/>
    </source>
</evidence>
<dbReference type="GO" id="GO:0016811">
    <property type="term" value="F:hydrolase activity, acting on carbon-nitrogen (but not peptide) bonds, in linear amides"/>
    <property type="evidence" value="ECO:0007669"/>
    <property type="project" value="UniProtKB-ARBA"/>
</dbReference>
<evidence type="ECO:0000256" key="3">
    <source>
        <dbReference type="ARBA" id="ARBA00022813"/>
    </source>
</evidence>
<feature type="active site" description="Nucleophile" evidence="5">
    <location>
        <position position="234"/>
    </location>
</feature>
<sequence>MIRLRPLRAPTHALARAAGRVSRAGAFTRLAFAVTAGVLSMSAYSTATAAGPDPAAQSGPVAIALHAGAGTISRDRLDPETEERIRATLRAAALAGHEVLKSGGSGIDAVLTAVTLLEDSPDFNAGRGAVFNAQGRHEMDASIMNGADLSAGAVAGVRLVRNPITLAHRVLTDSPHVMLTGDGAEAFARQQGIAFEDEAYFHTDYRWQQLQDARASDDPEAHAVSESPDRWLSTVGAVALDAAGNLAAATSTGGTTNKRWGRVGDSPIIGAGTYADNRSCAVSATGHGEYFIRATVAADICARVRYQGVGLEQAADSVINGQLVDMGGDGGVIAIDPDGNIALVFNTAGMYRASIDTTGRTFIGIYREETP</sequence>
<evidence type="ECO:0000313" key="9">
    <source>
        <dbReference type="Proteomes" id="UP001359886"/>
    </source>
</evidence>
<dbReference type="PANTHER" id="PTHR10188:SF6">
    <property type="entry name" value="N(4)-(BETA-N-ACETYLGLUCOSAMINYL)-L-ASPARAGINASE"/>
    <property type="match status" value="1"/>
</dbReference>
<dbReference type="InterPro" id="IPR000246">
    <property type="entry name" value="Peptidase_T2"/>
</dbReference>
<feature type="binding site" evidence="6">
    <location>
        <begin position="262"/>
        <end position="265"/>
    </location>
    <ligand>
        <name>substrate</name>
    </ligand>
</feature>
<dbReference type="Proteomes" id="UP001359886">
    <property type="component" value="Unassembled WGS sequence"/>
</dbReference>
<name>A0AAW9RCJ7_9GAMM</name>
<organism evidence="8 9">
    <name type="scientific">Elongatibacter sediminis</name>
    <dbReference type="NCBI Taxonomy" id="3119006"/>
    <lineage>
        <taxon>Bacteria</taxon>
        <taxon>Pseudomonadati</taxon>
        <taxon>Pseudomonadota</taxon>
        <taxon>Gammaproteobacteria</taxon>
        <taxon>Chromatiales</taxon>
        <taxon>Wenzhouxiangellaceae</taxon>
        <taxon>Elongatibacter</taxon>
    </lineage>
</organism>
<dbReference type="RefSeq" id="WP_354694403.1">
    <property type="nucleotide sequence ID" value="NZ_JAZHOG010000003.1"/>
</dbReference>
<reference evidence="8 9" key="1">
    <citation type="submission" date="2024-02" db="EMBL/GenBank/DDBJ databases">
        <title>A novel Wenzhouxiangellaceae bacterium, isolated from coastal sediments.</title>
        <authorList>
            <person name="Du Z.-J."/>
            <person name="Ye Y.-Q."/>
            <person name="Zhang X.-Y."/>
        </authorList>
    </citation>
    <scope>NUCLEOTIDE SEQUENCE [LARGE SCALE GENOMIC DNA]</scope>
    <source>
        <strain evidence="8 9">CH-27</strain>
    </source>
</reference>
<dbReference type="Gene3D" id="3.60.20.30">
    <property type="entry name" value="(Glycosyl)asparaginase"/>
    <property type="match status" value="1"/>
</dbReference>
<dbReference type="EMBL" id="JAZHOG010000003">
    <property type="protein sequence ID" value="MEJ8567084.1"/>
    <property type="molecule type" value="Genomic_DNA"/>
</dbReference>
<keyword evidence="1" id="KW-0645">Protease</keyword>
<dbReference type="InterPro" id="IPR029055">
    <property type="entry name" value="Ntn_hydrolases_N"/>
</dbReference>
<evidence type="ECO:0000313" key="8">
    <source>
        <dbReference type="EMBL" id="MEJ8567084.1"/>
    </source>
</evidence>
<comment type="caution">
    <text evidence="8">The sequence shown here is derived from an EMBL/GenBank/DDBJ whole genome shotgun (WGS) entry which is preliminary data.</text>
</comment>
<dbReference type="SUPFAM" id="SSF56235">
    <property type="entry name" value="N-terminal nucleophile aminohydrolases (Ntn hydrolases)"/>
    <property type="match status" value="1"/>
</dbReference>
<keyword evidence="3" id="KW-0068">Autocatalytic cleavage</keyword>
<evidence type="ECO:0000256" key="2">
    <source>
        <dbReference type="ARBA" id="ARBA00022801"/>
    </source>
</evidence>
<dbReference type="Pfam" id="PF01112">
    <property type="entry name" value="Asparaginase_2"/>
    <property type="match status" value="1"/>
</dbReference>
<evidence type="ECO:0000256" key="1">
    <source>
        <dbReference type="ARBA" id="ARBA00022670"/>
    </source>
</evidence>
<dbReference type="AlphaFoldDB" id="A0AAW9RCJ7"/>
<keyword evidence="9" id="KW-1185">Reference proteome</keyword>
<accession>A0AAW9RCJ7</accession>
<feature type="binding site" evidence="6">
    <location>
        <begin position="285"/>
        <end position="288"/>
    </location>
    <ligand>
        <name>substrate</name>
    </ligand>
</feature>
<dbReference type="FunFam" id="3.60.20.30:FF:000001">
    <property type="entry name" value="Isoaspartyl peptidase/L-asparaginase"/>
    <property type="match status" value="1"/>
</dbReference>
<keyword evidence="2" id="KW-0378">Hydrolase</keyword>
<protein>
    <recommendedName>
        <fullName evidence="4">Isoaspartyl peptidase</fullName>
    </recommendedName>
</protein>
<dbReference type="PANTHER" id="PTHR10188">
    <property type="entry name" value="L-ASPARAGINASE"/>
    <property type="match status" value="1"/>
</dbReference>
<gene>
    <name evidence="8" type="ORF">V3330_05555</name>
</gene>
<dbReference type="CDD" id="cd04701">
    <property type="entry name" value="Asparaginase_2"/>
    <property type="match status" value="1"/>
</dbReference>
<feature type="site" description="Cleavage; by autolysis" evidence="7">
    <location>
        <begin position="233"/>
        <end position="234"/>
    </location>
</feature>
<evidence type="ECO:0000256" key="7">
    <source>
        <dbReference type="PIRSR" id="PIRSR600246-3"/>
    </source>
</evidence>
<proteinExistence type="predicted"/>
<evidence type="ECO:0000256" key="5">
    <source>
        <dbReference type="PIRSR" id="PIRSR600246-1"/>
    </source>
</evidence>
<evidence type="ECO:0000256" key="4">
    <source>
        <dbReference type="ARBA" id="ARBA00069124"/>
    </source>
</evidence>
<dbReference type="GO" id="GO:0006508">
    <property type="term" value="P:proteolysis"/>
    <property type="evidence" value="ECO:0007669"/>
    <property type="project" value="UniProtKB-KW"/>
</dbReference>